<dbReference type="InterPro" id="IPR011701">
    <property type="entry name" value="MFS"/>
</dbReference>
<feature type="transmembrane region" description="Helical" evidence="6">
    <location>
        <begin position="219"/>
        <end position="242"/>
    </location>
</feature>
<dbReference type="AlphaFoldDB" id="A0A7W9X2B6"/>
<comment type="subcellular location">
    <subcellularLocation>
        <location evidence="1">Cell membrane</location>
        <topology evidence="1">Multi-pass membrane protein</topology>
    </subcellularLocation>
</comment>
<comment type="caution">
    <text evidence="8">The sequence shown here is derived from an EMBL/GenBank/DDBJ whole genome shotgun (WGS) entry which is preliminary data.</text>
</comment>
<evidence type="ECO:0000259" key="7">
    <source>
        <dbReference type="PROSITE" id="PS50850"/>
    </source>
</evidence>
<evidence type="ECO:0000256" key="1">
    <source>
        <dbReference type="ARBA" id="ARBA00004651"/>
    </source>
</evidence>
<dbReference type="GO" id="GO:0022857">
    <property type="term" value="F:transmembrane transporter activity"/>
    <property type="evidence" value="ECO:0007669"/>
    <property type="project" value="InterPro"/>
</dbReference>
<keyword evidence="9" id="KW-1185">Reference proteome</keyword>
<keyword evidence="2" id="KW-1003">Cell membrane</keyword>
<dbReference type="CDD" id="cd17324">
    <property type="entry name" value="MFS_NepI_like"/>
    <property type="match status" value="1"/>
</dbReference>
<evidence type="ECO:0000256" key="2">
    <source>
        <dbReference type="ARBA" id="ARBA00022475"/>
    </source>
</evidence>
<feature type="transmembrane region" description="Helical" evidence="6">
    <location>
        <begin position="249"/>
        <end position="269"/>
    </location>
</feature>
<dbReference type="InterPro" id="IPR050189">
    <property type="entry name" value="MFS_Efflux_Transporters"/>
</dbReference>
<evidence type="ECO:0000256" key="6">
    <source>
        <dbReference type="SAM" id="Phobius"/>
    </source>
</evidence>
<name>A0A7W9X2B6_9BURK</name>
<feature type="transmembrane region" description="Helical" evidence="6">
    <location>
        <begin position="140"/>
        <end position="162"/>
    </location>
</feature>
<sequence>MTEFVMMGILPDIARGLQITIPQAGYLITAYALGVVVGAPTLVTIVAGRPPRTVLIWFMLMFAVFNAMSAFAPNFETMMASRFLAGLPHGAFFGVGAVVASRLAEPGKTAAAMAMMFTGLTLANVLGVPLGTWIGHAFDWRMVFLIVAVIGLLTMWSLYQWVPPIEPSKRTGLMQDLRIFRHLDLWLALGIVSIGTGGFFAWFSYIAPLLTDVTGFSTGALPLIMTAVGVGMTVGVQFGGYLADKFHPLPALLILMVSMVVLLLCNGLMAESKIAMVVLAFLTGANALAIGPPVQVLLIEHSREAEMLGSSLGQAGFNVGNALGALLGGIPLTLGFAYTAPQWVAAAMALCGVVLTALMLTRRRWKARELARTVERMLAEAQPATSPPV</sequence>
<dbReference type="SUPFAM" id="SSF103473">
    <property type="entry name" value="MFS general substrate transporter"/>
    <property type="match status" value="1"/>
</dbReference>
<dbReference type="PROSITE" id="PS50850">
    <property type="entry name" value="MFS"/>
    <property type="match status" value="1"/>
</dbReference>
<dbReference type="InterPro" id="IPR036259">
    <property type="entry name" value="MFS_trans_sf"/>
</dbReference>
<feature type="transmembrane region" description="Helical" evidence="6">
    <location>
        <begin position="54"/>
        <end position="73"/>
    </location>
</feature>
<organism evidence="8 9">
    <name type="scientific">Massilia aurea</name>
    <dbReference type="NCBI Taxonomy" id="373040"/>
    <lineage>
        <taxon>Bacteria</taxon>
        <taxon>Pseudomonadati</taxon>
        <taxon>Pseudomonadota</taxon>
        <taxon>Betaproteobacteria</taxon>
        <taxon>Burkholderiales</taxon>
        <taxon>Oxalobacteraceae</taxon>
        <taxon>Telluria group</taxon>
        <taxon>Massilia</taxon>
    </lineage>
</organism>
<dbReference type="PANTHER" id="PTHR43124">
    <property type="entry name" value="PURINE EFFLUX PUMP PBUE"/>
    <property type="match status" value="1"/>
</dbReference>
<evidence type="ECO:0000313" key="9">
    <source>
        <dbReference type="Proteomes" id="UP000540787"/>
    </source>
</evidence>
<feature type="transmembrane region" description="Helical" evidence="6">
    <location>
        <begin position="79"/>
        <end position="100"/>
    </location>
</feature>
<evidence type="ECO:0000256" key="3">
    <source>
        <dbReference type="ARBA" id="ARBA00022692"/>
    </source>
</evidence>
<evidence type="ECO:0000256" key="4">
    <source>
        <dbReference type="ARBA" id="ARBA00022989"/>
    </source>
</evidence>
<dbReference type="Gene3D" id="1.20.1250.20">
    <property type="entry name" value="MFS general substrate transporter like domains"/>
    <property type="match status" value="2"/>
</dbReference>
<protein>
    <submittedName>
        <fullName evidence="8">DHA1 family arabinose polymer transporter-like MFS transporter</fullName>
    </submittedName>
</protein>
<feature type="transmembrane region" description="Helical" evidence="6">
    <location>
        <begin position="112"/>
        <end position="134"/>
    </location>
</feature>
<evidence type="ECO:0000256" key="5">
    <source>
        <dbReference type="ARBA" id="ARBA00023136"/>
    </source>
</evidence>
<dbReference type="EMBL" id="JACHBX010000003">
    <property type="protein sequence ID" value="MBB6135210.1"/>
    <property type="molecule type" value="Genomic_DNA"/>
</dbReference>
<feature type="transmembrane region" description="Helical" evidence="6">
    <location>
        <begin position="24"/>
        <end position="47"/>
    </location>
</feature>
<feature type="transmembrane region" description="Helical" evidence="6">
    <location>
        <begin position="183"/>
        <end position="207"/>
    </location>
</feature>
<dbReference type="Proteomes" id="UP000540787">
    <property type="component" value="Unassembled WGS sequence"/>
</dbReference>
<dbReference type="GO" id="GO:0005886">
    <property type="term" value="C:plasma membrane"/>
    <property type="evidence" value="ECO:0007669"/>
    <property type="project" value="UniProtKB-SubCell"/>
</dbReference>
<feature type="transmembrane region" description="Helical" evidence="6">
    <location>
        <begin position="275"/>
        <end position="298"/>
    </location>
</feature>
<feature type="domain" description="Major facilitator superfamily (MFS) profile" evidence="7">
    <location>
        <begin position="1"/>
        <end position="364"/>
    </location>
</feature>
<keyword evidence="4 6" id="KW-1133">Transmembrane helix</keyword>
<keyword evidence="5 6" id="KW-0472">Membrane</keyword>
<proteinExistence type="predicted"/>
<keyword evidence="3 6" id="KW-0812">Transmembrane</keyword>
<feature type="transmembrane region" description="Helical" evidence="6">
    <location>
        <begin position="319"/>
        <end position="337"/>
    </location>
</feature>
<dbReference type="Pfam" id="PF07690">
    <property type="entry name" value="MFS_1"/>
    <property type="match status" value="1"/>
</dbReference>
<dbReference type="InterPro" id="IPR020846">
    <property type="entry name" value="MFS_dom"/>
</dbReference>
<gene>
    <name evidence="8" type="ORF">HD842_003368</name>
</gene>
<dbReference type="PANTHER" id="PTHR43124:SF3">
    <property type="entry name" value="CHLORAMPHENICOL EFFLUX PUMP RV0191"/>
    <property type="match status" value="1"/>
</dbReference>
<feature type="transmembrane region" description="Helical" evidence="6">
    <location>
        <begin position="343"/>
        <end position="360"/>
    </location>
</feature>
<reference evidence="8 9" key="1">
    <citation type="submission" date="2020-08" db="EMBL/GenBank/DDBJ databases">
        <title>The Agave Microbiome: Exploring the role of microbial communities in plant adaptations to desert environments.</title>
        <authorList>
            <person name="Partida-Martinez L.P."/>
        </authorList>
    </citation>
    <scope>NUCLEOTIDE SEQUENCE [LARGE SCALE GENOMIC DNA]</scope>
    <source>
        <strain evidence="8 9">AT3.2</strain>
    </source>
</reference>
<accession>A0A7W9X2B6</accession>
<evidence type="ECO:0000313" key="8">
    <source>
        <dbReference type="EMBL" id="MBB6135210.1"/>
    </source>
</evidence>